<dbReference type="FunFam" id="3.40.1390.30:FF:000001">
    <property type="entry name" value="GTP cyclohydrolase 1 type 2"/>
    <property type="match status" value="1"/>
</dbReference>
<feature type="binding site" evidence="4">
    <location>
        <position position="223"/>
    </location>
    <ligand>
        <name>a divalent metal cation</name>
        <dbReference type="ChEBI" id="CHEBI:60240"/>
        <label>1</label>
    </ligand>
</feature>
<feature type="binding site" evidence="4">
    <location>
        <position position="66"/>
    </location>
    <ligand>
        <name>a divalent metal cation</name>
        <dbReference type="ChEBI" id="CHEBI:60240"/>
        <label>1</label>
    </ligand>
</feature>
<dbReference type="RefSeq" id="WP_119571996.1">
    <property type="nucleotide sequence ID" value="NZ_LR215032.1"/>
</dbReference>
<evidence type="ECO:0000313" key="5">
    <source>
        <dbReference type="EMBL" id="VEU73175.1"/>
    </source>
</evidence>
<protein>
    <recommendedName>
        <fullName evidence="2">GTP cyclohydrolase 1 type 2 homolog</fullName>
    </recommendedName>
</protein>
<dbReference type="InterPro" id="IPR036069">
    <property type="entry name" value="DUF34/NIF3_sf"/>
</dbReference>
<name>A0A449B089_9BACT</name>
<proteinExistence type="inferred from homology"/>
<dbReference type="GO" id="GO:0046872">
    <property type="term" value="F:metal ion binding"/>
    <property type="evidence" value="ECO:0007669"/>
    <property type="project" value="UniProtKB-KW"/>
</dbReference>
<keyword evidence="3 4" id="KW-0479">Metal-binding</keyword>
<keyword evidence="5" id="KW-0614">Plasmid</keyword>
<keyword evidence="6" id="KW-1185">Reference proteome</keyword>
<dbReference type="SUPFAM" id="SSF102705">
    <property type="entry name" value="NIF3 (NGG1p interacting factor 3)-like"/>
    <property type="match status" value="1"/>
</dbReference>
<feature type="binding site" evidence="4">
    <location>
        <position position="106"/>
    </location>
    <ligand>
        <name>a divalent metal cation</name>
        <dbReference type="ChEBI" id="CHEBI:60240"/>
        <label>1</label>
    </ligand>
</feature>
<dbReference type="PANTHER" id="PTHR13799">
    <property type="entry name" value="NGG1 INTERACTING FACTOR 3"/>
    <property type="match status" value="1"/>
</dbReference>
<evidence type="ECO:0000256" key="1">
    <source>
        <dbReference type="ARBA" id="ARBA00006964"/>
    </source>
</evidence>
<organism evidence="5 6">
    <name type="scientific">Mycoplasmopsis gallopavonis</name>
    <dbReference type="NCBI Taxonomy" id="76629"/>
    <lineage>
        <taxon>Bacteria</taxon>
        <taxon>Bacillati</taxon>
        <taxon>Mycoplasmatota</taxon>
        <taxon>Mycoplasmoidales</taxon>
        <taxon>Metamycoplasmataceae</taxon>
        <taxon>Mycoplasmopsis</taxon>
    </lineage>
</organism>
<reference evidence="5 6" key="1">
    <citation type="submission" date="2019-01" db="EMBL/GenBank/DDBJ databases">
        <authorList>
            <consortium name="Pathogen Informatics"/>
        </authorList>
    </citation>
    <scope>NUCLEOTIDE SEQUENCE [LARGE SCALE GENOMIC DNA]</scope>
    <source>
        <strain evidence="5 6">NCTC10186</strain>
        <plasmid evidence="6">2</plasmid>
    </source>
</reference>
<comment type="similarity">
    <text evidence="1">Belongs to the GTP cyclohydrolase I type 2/NIF3 family.</text>
</comment>
<evidence type="ECO:0000256" key="2">
    <source>
        <dbReference type="ARBA" id="ARBA00022112"/>
    </source>
</evidence>
<dbReference type="EMBL" id="LR215032">
    <property type="protein sequence ID" value="VEU73175.1"/>
    <property type="molecule type" value="Genomic_DNA"/>
</dbReference>
<dbReference type="Proteomes" id="UP000289862">
    <property type="component" value="Plasmid 2"/>
</dbReference>
<dbReference type="OrthoDB" id="9792792at2"/>
<dbReference type="AlphaFoldDB" id="A0A449B089"/>
<evidence type="ECO:0000313" key="6">
    <source>
        <dbReference type="Proteomes" id="UP000289862"/>
    </source>
</evidence>
<feature type="binding site" evidence="4">
    <location>
        <position position="226"/>
    </location>
    <ligand>
        <name>a divalent metal cation</name>
        <dbReference type="ChEBI" id="CHEBI:60240"/>
        <label>1</label>
    </ligand>
</feature>
<gene>
    <name evidence="5" type="ORF">NCTC10186_00663</name>
</gene>
<evidence type="ECO:0000256" key="4">
    <source>
        <dbReference type="PIRSR" id="PIRSR602678-1"/>
    </source>
</evidence>
<evidence type="ECO:0000256" key="3">
    <source>
        <dbReference type="ARBA" id="ARBA00022723"/>
    </source>
</evidence>
<accession>A0A449B089</accession>
<sequence>MKLKDFVSKLNTLYPLENKEIWDPSGYSVKFNQAKKLKGVMLAIDVTKEVIEAAISNDCNIIVTHHPFYFEATKILENEKAPYKKELHKLLKEHQITTFGMHTNYDCDPKGTSYQIVRALGLEQFVDPQSDKFSAILNYMISIADLKKLIEEKLDFHSFRTNVIKDDLDKKMHQIAFLSGSGYVGQINDLAARGVDLIVSSDFRWSDWINFRETGINILEIPHLDEQVFVDHLAELLSLELPKERIFKFKMKEPYQNL</sequence>
<dbReference type="KEGG" id="mgal:NCTC10186_00663"/>
<dbReference type="PANTHER" id="PTHR13799:SF14">
    <property type="entry name" value="GTP CYCLOHYDROLASE 1 TYPE 2 HOMOLOG"/>
    <property type="match status" value="1"/>
</dbReference>
<dbReference type="Pfam" id="PF01784">
    <property type="entry name" value="DUF34_NIF3"/>
    <property type="match status" value="1"/>
</dbReference>
<geneLocation type="plasmid" evidence="5 6">
    <name>2</name>
</geneLocation>
<dbReference type="InterPro" id="IPR002678">
    <property type="entry name" value="DUF34/NIF3"/>
</dbReference>
<dbReference type="GO" id="GO:0005737">
    <property type="term" value="C:cytoplasm"/>
    <property type="evidence" value="ECO:0007669"/>
    <property type="project" value="TreeGrafter"/>
</dbReference>
<dbReference type="Gene3D" id="3.40.1390.30">
    <property type="entry name" value="NIF3 (NGG1p interacting factor 3)-like"/>
    <property type="match status" value="2"/>
</dbReference>
<feature type="binding site" evidence="4">
    <location>
        <position position="65"/>
    </location>
    <ligand>
        <name>a divalent metal cation</name>
        <dbReference type="ChEBI" id="CHEBI:60240"/>
        <label>1</label>
    </ligand>
</feature>